<organism evidence="3 4">
    <name type="scientific">Primorskyibacter sedentarius</name>
    <dbReference type="NCBI Taxonomy" id="745311"/>
    <lineage>
        <taxon>Bacteria</taxon>
        <taxon>Pseudomonadati</taxon>
        <taxon>Pseudomonadota</taxon>
        <taxon>Alphaproteobacteria</taxon>
        <taxon>Rhodobacterales</taxon>
        <taxon>Roseobacteraceae</taxon>
        <taxon>Primorskyibacter</taxon>
    </lineage>
</organism>
<keyword evidence="1" id="KW-0812">Transmembrane</keyword>
<name>A0A4R3J9R7_9RHOB</name>
<evidence type="ECO:0000259" key="2">
    <source>
        <dbReference type="Pfam" id="PF13116"/>
    </source>
</evidence>
<evidence type="ECO:0000256" key="1">
    <source>
        <dbReference type="SAM" id="Phobius"/>
    </source>
</evidence>
<evidence type="ECO:0000313" key="3">
    <source>
        <dbReference type="EMBL" id="TCS62267.1"/>
    </source>
</evidence>
<dbReference type="AlphaFoldDB" id="A0A4R3J9R7"/>
<dbReference type="InterPro" id="IPR025263">
    <property type="entry name" value="YhdP_central"/>
</dbReference>
<proteinExistence type="predicted"/>
<keyword evidence="4" id="KW-1185">Reference proteome</keyword>
<comment type="caution">
    <text evidence="3">The sequence shown here is derived from an EMBL/GenBank/DDBJ whole genome shotgun (WGS) entry which is preliminary data.</text>
</comment>
<accession>A0A4R3J9R7</accession>
<reference evidence="3 4" key="1">
    <citation type="submission" date="2019-03" db="EMBL/GenBank/DDBJ databases">
        <title>Genomic Encyclopedia of Type Strains, Phase IV (KMG-IV): sequencing the most valuable type-strain genomes for metagenomic binning, comparative biology and taxonomic classification.</title>
        <authorList>
            <person name="Goeker M."/>
        </authorList>
    </citation>
    <scope>NUCLEOTIDE SEQUENCE [LARGE SCALE GENOMIC DNA]</scope>
    <source>
        <strain evidence="3 4">DSM 104836</strain>
    </source>
</reference>
<keyword evidence="1" id="KW-1133">Transmembrane helix</keyword>
<evidence type="ECO:0000313" key="4">
    <source>
        <dbReference type="Proteomes" id="UP000295696"/>
    </source>
</evidence>
<protein>
    <submittedName>
        <fullName evidence="3">AsmA-like protein</fullName>
    </submittedName>
</protein>
<gene>
    <name evidence="3" type="ORF">EDD52_1096</name>
</gene>
<sequence length="1094" mass="115986">MTDTERPQQRKRIRRSVHFASWLFTALFVLVIVAGVTAFYAVGRPIAAPDWLRDRIEQRIAQAVPGLAVEFGEVTLLLEKNGSPRLAFFDVDIGTSDGRTLASLNDLEAVLSRGALLRGTAKLKTLELAGAFLTMRRDKDGRFGLSFGDTLAPEGMARDLPAIINIVDNALADPRLSDLQEVSANGLTLRYEDARARRGWTADGGRLTLTRGERNLSLRGDFAVLSGGTNVSTIELNAESPLGDPGLVFGVTLSDIPSRDIATQGPALAWLRGLRAPISGAMRAEMFADGSLGPLNATLSIGEGVLQPTDKTRPIPFSGARTYFTYLPETQTLSFDEISVETDWGQAVSEGRATMIGLESGWPSAMLGQFRVSDIRTNPGNFFETDLALKGAEADFRLELDPFRFSLGRMRLLDEDLPLLITGEAAAAEEGWELAVDARVKEVSPLRVEELWPPSVVPKTRKWVRDNVQGGVLHDVQFALRAEPGQALATYLGAEFEDATVQYARTLPPVTRAAGQFVINGSRLFAAVDKGEVVPVQGGALDISGSSFTIPDIRQRPSTGKLALNAKGAIPAVLALLNSEPMSIMDRVKKPVDVAQGRATVTGRLEMPLRKGVRLPDMTFDFSAALSGVSSDKLIPGRALRASSLDVRATQNEVKIGGSARLGEVPFTGQWSMPLGKPGASSRLAGRVEIGQSFADEFGIALPRGMLSGKAQADLSVTLAKDRAPEFALSSDLAGLGLRIDALNWALSQGQKGKLEVAGQLSKPARIDRLQIEGAGLSGSGDVRLKGDGSLDRIAFDRVRLGGWLDAPVVLTGRGKGAPLAISLPGGSVDMRTASLGGSSRDGGGGGATGPITLALDQLQISDGIALRPFRGTFTTGGGLSGDFTARINGRADIAGRVVPQGNGASAFRIQSQDAGKVVSSAGLLKNIAGGAMDLTLRPTGQKGTYDGSLKVSNTRLRSGNAIAALLDAISVVGLLDQMNGPGIFFSDVEAQFRLTPSQVVLSQSSATGPSMGLSLDGYYSLANKSMDFQGVISPVYILNGIGSFLTRKGEGLIGFNFTIKGTSDTPKVSVNPLSILTPGMFREIFRRPPPQTQ</sequence>
<dbReference type="Proteomes" id="UP000295696">
    <property type="component" value="Unassembled WGS sequence"/>
</dbReference>
<keyword evidence="1" id="KW-0472">Membrane</keyword>
<dbReference type="OrthoDB" id="7161641at2"/>
<feature type="transmembrane region" description="Helical" evidence="1">
    <location>
        <begin position="21"/>
        <end position="42"/>
    </location>
</feature>
<feature type="domain" description="YhdP central" evidence="2">
    <location>
        <begin position="433"/>
        <end position="760"/>
    </location>
</feature>
<dbReference type="RefSeq" id="WP_132245572.1">
    <property type="nucleotide sequence ID" value="NZ_SLZU01000009.1"/>
</dbReference>
<dbReference type="Pfam" id="PF13116">
    <property type="entry name" value="YhdP"/>
    <property type="match status" value="1"/>
</dbReference>
<dbReference type="EMBL" id="SLZU01000009">
    <property type="protein sequence ID" value="TCS62267.1"/>
    <property type="molecule type" value="Genomic_DNA"/>
</dbReference>